<dbReference type="eggNOG" id="COG0444">
    <property type="taxonomic scope" value="Bacteria"/>
</dbReference>
<dbReference type="RefSeq" id="WP_193352336.1">
    <property type="nucleotide sequence ID" value="NZ_JOTP01000001.1"/>
</dbReference>
<sequence length="271" mass="30088">MSNLEESILQIENLHVHTKTSQGTTPLIQEVAFEVGRGQIVGLIGESGCGKTVTSMSILNMLDRKTTEVTGSITLQGRELIGVSEKNMRSIRGKEISYIMQNPMNSFTPVWTIGHQLIETIRRHTSVSKRQARAQAIDALKQMNLPQPDQLLNKYPFELSGGMLQRVMIAMAACMHPPLIIADEPTTALDVHNQKLVLQHLNQIRHDYGTAILLITHDLGVIAEMADQVVVMRQGEMVEKAEVLALFENPKHDYTKKLLAARPSIPAVCPI</sequence>
<organism evidence="17 18">
    <name type="scientific">Bacillus zhangzhouensis</name>
    <dbReference type="NCBI Taxonomy" id="1178540"/>
    <lineage>
        <taxon>Bacteria</taxon>
        <taxon>Bacillati</taxon>
        <taxon>Bacillota</taxon>
        <taxon>Bacilli</taxon>
        <taxon>Bacillales</taxon>
        <taxon>Bacillaceae</taxon>
        <taxon>Bacillus</taxon>
    </lineage>
</organism>
<evidence type="ECO:0000256" key="7">
    <source>
        <dbReference type="ARBA" id="ARBA00022840"/>
    </source>
</evidence>
<evidence type="ECO:0000256" key="15">
    <source>
        <dbReference type="ARBA" id="ARBA00048610"/>
    </source>
</evidence>
<dbReference type="GO" id="GO:0015413">
    <property type="term" value="F:ABC-type nickel transporter activity"/>
    <property type="evidence" value="ECO:0007669"/>
    <property type="project" value="UniProtKB-EC"/>
</dbReference>
<dbReference type="GO" id="GO:0005886">
    <property type="term" value="C:plasma membrane"/>
    <property type="evidence" value="ECO:0007669"/>
    <property type="project" value="UniProtKB-SubCell"/>
</dbReference>
<comment type="subcellular location">
    <subcellularLocation>
        <location evidence="1">Cell membrane</location>
        <topology evidence="1">Peripheral membrane protein</topology>
    </subcellularLocation>
</comment>
<evidence type="ECO:0000256" key="14">
    <source>
        <dbReference type="ARBA" id="ARBA00044143"/>
    </source>
</evidence>
<gene>
    <name evidence="17" type="ORF">BA70_00365</name>
</gene>
<keyword evidence="3" id="KW-0813">Transport</keyword>
<evidence type="ECO:0000256" key="5">
    <source>
        <dbReference type="ARBA" id="ARBA00022596"/>
    </source>
</evidence>
<comment type="caution">
    <text evidence="17">The sequence shown here is derived from an EMBL/GenBank/DDBJ whole genome shotgun (WGS) entry which is preliminary data.</text>
</comment>
<evidence type="ECO:0000256" key="13">
    <source>
        <dbReference type="ARBA" id="ARBA00039098"/>
    </source>
</evidence>
<comment type="similarity">
    <text evidence="2">Belongs to the ABC transporter superfamily.</text>
</comment>
<keyword evidence="4" id="KW-1003">Cell membrane</keyword>
<evidence type="ECO:0000256" key="10">
    <source>
        <dbReference type="ARBA" id="ARBA00023112"/>
    </source>
</evidence>
<evidence type="ECO:0000256" key="11">
    <source>
        <dbReference type="ARBA" id="ARBA00023136"/>
    </source>
</evidence>
<keyword evidence="6" id="KW-0547">Nucleotide-binding</keyword>
<dbReference type="FunFam" id="3.40.50.300:FF:000016">
    <property type="entry name" value="Oligopeptide ABC transporter ATP-binding component"/>
    <property type="match status" value="1"/>
</dbReference>
<dbReference type="InterPro" id="IPR003439">
    <property type="entry name" value="ABC_transporter-like_ATP-bd"/>
</dbReference>
<evidence type="ECO:0000256" key="3">
    <source>
        <dbReference type="ARBA" id="ARBA00022448"/>
    </source>
</evidence>
<evidence type="ECO:0000256" key="1">
    <source>
        <dbReference type="ARBA" id="ARBA00004202"/>
    </source>
</evidence>
<evidence type="ECO:0000259" key="16">
    <source>
        <dbReference type="PROSITE" id="PS50893"/>
    </source>
</evidence>
<dbReference type="Proteomes" id="UP000028091">
    <property type="component" value="Unassembled WGS sequence"/>
</dbReference>
<dbReference type="EC" id="7.2.2.11" evidence="13"/>
<dbReference type="PANTHER" id="PTHR43297">
    <property type="entry name" value="OLIGOPEPTIDE TRANSPORT ATP-BINDING PROTEIN APPD"/>
    <property type="match status" value="1"/>
</dbReference>
<keyword evidence="18" id="KW-1185">Reference proteome</keyword>
<dbReference type="AlphaFoldDB" id="A0A081LFQ2"/>
<dbReference type="InterPro" id="IPR017871">
    <property type="entry name" value="ABC_transporter-like_CS"/>
</dbReference>
<dbReference type="InterPro" id="IPR050388">
    <property type="entry name" value="ABC_Ni/Peptide_Import"/>
</dbReference>
<evidence type="ECO:0000256" key="9">
    <source>
        <dbReference type="ARBA" id="ARBA00023065"/>
    </source>
</evidence>
<keyword evidence="8" id="KW-1278">Translocase</keyword>
<feature type="domain" description="ABC transporter" evidence="16">
    <location>
        <begin position="9"/>
        <end position="259"/>
    </location>
</feature>
<evidence type="ECO:0000256" key="8">
    <source>
        <dbReference type="ARBA" id="ARBA00022967"/>
    </source>
</evidence>
<evidence type="ECO:0000256" key="6">
    <source>
        <dbReference type="ARBA" id="ARBA00022741"/>
    </source>
</evidence>
<comment type="subunit">
    <text evidence="12">The complex is composed of two ATP-binding proteins (NikD and NikE), two transmembrane proteins (NikB and NikC) and a solute-binding protein (NikA).</text>
</comment>
<dbReference type="GO" id="GO:0005524">
    <property type="term" value="F:ATP binding"/>
    <property type="evidence" value="ECO:0007669"/>
    <property type="project" value="UniProtKB-KW"/>
</dbReference>
<dbReference type="PROSITE" id="PS00211">
    <property type="entry name" value="ABC_TRANSPORTER_1"/>
    <property type="match status" value="1"/>
</dbReference>
<dbReference type="PANTHER" id="PTHR43297:SF13">
    <property type="entry name" value="NICKEL ABC TRANSPORTER, ATP-BINDING PROTEIN"/>
    <property type="match status" value="1"/>
</dbReference>
<keyword evidence="10" id="KW-0921">Nickel transport</keyword>
<dbReference type="InterPro" id="IPR003593">
    <property type="entry name" value="AAA+_ATPase"/>
</dbReference>
<keyword evidence="7 17" id="KW-0067">ATP-binding</keyword>
<accession>A0A081LFQ2</accession>
<dbReference type="Gene3D" id="3.40.50.300">
    <property type="entry name" value="P-loop containing nucleotide triphosphate hydrolases"/>
    <property type="match status" value="1"/>
</dbReference>
<evidence type="ECO:0000256" key="2">
    <source>
        <dbReference type="ARBA" id="ARBA00005417"/>
    </source>
</evidence>
<dbReference type="SUPFAM" id="SSF52540">
    <property type="entry name" value="P-loop containing nucleoside triphosphate hydrolases"/>
    <property type="match status" value="1"/>
</dbReference>
<dbReference type="InterPro" id="IPR027417">
    <property type="entry name" value="P-loop_NTPase"/>
</dbReference>
<evidence type="ECO:0000256" key="12">
    <source>
        <dbReference type="ARBA" id="ARBA00038669"/>
    </source>
</evidence>
<evidence type="ECO:0000313" key="17">
    <source>
        <dbReference type="EMBL" id="KEP28078.1"/>
    </source>
</evidence>
<dbReference type="GO" id="GO:0016887">
    <property type="term" value="F:ATP hydrolysis activity"/>
    <property type="evidence" value="ECO:0007669"/>
    <property type="project" value="InterPro"/>
</dbReference>
<keyword evidence="9" id="KW-0406">Ion transport</keyword>
<dbReference type="Pfam" id="PF00005">
    <property type="entry name" value="ABC_tran"/>
    <property type="match status" value="1"/>
</dbReference>
<dbReference type="EMBL" id="JOTP01000001">
    <property type="protein sequence ID" value="KEP28078.1"/>
    <property type="molecule type" value="Genomic_DNA"/>
</dbReference>
<keyword evidence="5" id="KW-0533">Nickel</keyword>
<name>A0A081LFQ2_9BACI</name>
<reference evidence="17 18" key="1">
    <citation type="submission" date="2012-09" db="EMBL/GenBank/DDBJ databases">
        <title>Genome Sequence of Bacillus sp. DW5-4.</title>
        <authorList>
            <person name="Lai Q."/>
            <person name="Liu Y."/>
            <person name="Shao Z."/>
        </authorList>
    </citation>
    <scope>NUCLEOTIDE SEQUENCE [LARGE SCALE GENOMIC DNA]</scope>
    <source>
        <strain evidence="17 18">DW5-4</strain>
    </source>
</reference>
<evidence type="ECO:0000256" key="4">
    <source>
        <dbReference type="ARBA" id="ARBA00022475"/>
    </source>
</evidence>
<comment type="catalytic activity">
    <reaction evidence="15">
        <text>Ni(2+)(out) + ATP + H2O = Ni(2+)(in) + ADP + phosphate + H(+)</text>
        <dbReference type="Rhea" id="RHEA:15557"/>
        <dbReference type="ChEBI" id="CHEBI:15377"/>
        <dbReference type="ChEBI" id="CHEBI:15378"/>
        <dbReference type="ChEBI" id="CHEBI:30616"/>
        <dbReference type="ChEBI" id="CHEBI:43474"/>
        <dbReference type="ChEBI" id="CHEBI:49786"/>
        <dbReference type="ChEBI" id="CHEBI:456216"/>
        <dbReference type="EC" id="7.2.2.11"/>
    </reaction>
    <physiologicalReaction direction="left-to-right" evidence="15">
        <dbReference type="Rhea" id="RHEA:15558"/>
    </physiologicalReaction>
</comment>
<dbReference type="SMART" id="SM00382">
    <property type="entry name" value="AAA"/>
    <property type="match status" value="1"/>
</dbReference>
<evidence type="ECO:0000313" key="18">
    <source>
        <dbReference type="Proteomes" id="UP000028091"/>
    </source>
</evidence>
<keyword evidence="11" id="KW-0472">Membrane</keyword>
<dbReference type="CDD" id="cd03257">
    <property type="entry name" value="ABC_NikE_OppD_transporters"/>
    <property type="match status" value="1"/>
</dbReference>
<proteinExistence type="inferred from homology"/>
<protein>
    <recommendedName>
        <fullName evidence="14">Nickel import system ATP-binding protein NikD</fullName>
        <ecNumber evidence="13">7.2.2.11</ecNumber>
    </recommendedName>
</protein>
<dbReference type="PROSITE" id="PS50893">
    <property type="entry name" value="ABC_TRANSPORTER_2"/>
    <property type="match status" value="1"/>
</dbReference>